<evidence type="ECO:0000256" key="4">
    <source>
        <dbReference type="PROSITE-ProRule" id="PRU01161"/>
    </source>
</evidence>
<dbReference type="EMBL" id="LR130778">
    <property type="protein sequence ID" value="VDN48171.1"/>
    <property type="molecule type" value="Genomic_DNA"/>
</dbReference>
<gene>
    <name evidence="6" type="ORF">PATL70BA_2279</name>
</gene>
<dbReference type="PANTHER" id="PTHR14226">
    <property type="entry name" value="NEUROPATHY TARGET ESTERASE/SWISS CHEESE D.MELANOGASTER"/>
    <property type="match status" value="1"/>
</dbReference>
<feature type="short sequence motif" description="GXSXG" evidence="4">
    <location>
        <begin position="35"/>
        <end position="39"/>
    </location>
</feature>
<dbReference type="Pfam" id="PF01734">
    <property type="entry name" value="Patatin"/>
    <property type="match status" value="1"/>
</dbReference>
<dbReference type="CDD" id="cd07209">
    <property type="entry name" value="Pat_hypo_Ecoli_Z1214_like"/>
    <property type="match status" value="1"/>
</dbReference>
<dbReference type="PROSITE" id="PS51635">
    <property type="entry name" value="PNPLA"/>
    <property type="match status" value="1"/>
</dbReference>
<evidence type="ECO:0000259" key="5">
    <source>
        <dbReference type="PROSITE" id="PS51635"/>
    </source>
</evidence>
<dbReference type="RefSeq" id="WP_172596210.1">
    <property type="nucleotide sequence ID" value="NZ_LR130778.1"/>
</dbReference>
<dbReference type="Proteomes" id="UP000279029">
    <property type="component" value="Chromosome"/>
</dbReference>
<evidence type="ECO:0000313" key="6">
    <source>
        <dbReference type="EMBL" id="VDN48171.1"/>
    </source>
</evidence>
<name>A0A3P7PYE0_9FIRM</name>
<dbReference type="PANTHER" id="PTHR14226:SF64">
    <property type="entry name" value="PNPLA DOMAIN-CONTAINING PROTEIN"/>
    <property type="match status" value="1"/>
</dbReference>
<evidence type="ECO:0000256" key="2">
    <source>
        <dbReference type="ARBA" id="ARBA00022963"/>
    </source>
</evidence>
<organism evidence="6 7">
    <name type="scientific">Petrocella atlantisensis</name>
    <dbReference type="NCBI Taxonomy" id="2173034"/>
    <lineage>
        <taxon>Bacteria</taxon>
        <taxon>Bacillati</taxon>
        <taxon>Bacillota</taxon>
        <taxon>Clostridia</taxon>
        <taxon>Lachnospirales</taxon>
        <taxon>Vallitaleaceae</taxon>
        <taxon>Petrocella</taxon>
    </lineage>
</organism>
<keyword evidence="1 4" id="KW-0378">Hydrolase</keyword>
<protein>
    <submittedName>
        <fullName evidence="6">Patatin</fullName>
    </submittedName>
</protein>
<keyword evidence="7" id="KW-1185">Reference proteome</keyword>
<proteinExistence type="predicted"/>
<feature type="active site" description="Proton acceptor" evidence="4">
    <location>
        <position position="178"/>
    </location>
</feature>
<dbReference type="GO" id="GO:0016787">
    <property type="term" value="F:hydrolase activity"/>
    <property type="evidence" value="ECO:0007669"/>
    <property type="project" value="UniProtKB-UniRule"/>
</dbReference>
<sequence length="406" mass="46086">MVGIVLQGGGAKGGYQIGVWKALRELGIEIGGVTGTSIGAINGALIVQDKFEEAYNLWYNVDPRLVIKDDPELYKQLINLDIDIKNVQMYFEYLKKIIRQKGLDIEPLKDLIEKEIDEACMRSSNIVFGLVTVSLSDLKPMELYVKDIEEGKIKDYILASSFLPGFKSQTLDGKKFLDGGFYDNLPINLLAKKGFKEIIAVELNAIGIEQPVKNKELVIRRIKPSGDVGKLLEFDKERSRNNLKMGYLDTMKSYGKCYGSSYYLTDIPEESVFFDKLIQLSDEQILTMGKIIGYETGYPKRLMLEVIVSELCEMLGFDLSMSYGEIVLGALEYLAAATNIERLKFYDYETFLNLILKKCAKAPQKTFDIEFMPKVLRRQSLVQKTFKEELLMKWLVLMASNEDTTS</sequence>
<feature type="domain" description="PNPLA" evidence="5">
    <location>
        <begin position="4"/>
        <end position="191"/>
    </location>
</feature>
<dbReference type="AlphaFoldDB" id="A0A3P7PYE0"/>
<dbReference type="InterPro" id="IPR050301">
    <property type="entry name" value="NTE"/>
</dbReference>
<evidence type="ECO:0000256" key="1">
    <source>
        <dbReference type="ARBA" id="ARBA00022801"/>
    </source>
</evidence>
<dbReference type="InterPro" id="IPR002641">
    <property type="entry name" value="PNPLA_dom"/>
</dbReference>
<evidence type="ECO:0000256" key="3">
    <source>
        <dbReference type="ARBA" id="ARBA00023098"/>
    </source>
</evidence>
<keyword evidence="2 4" id="KW-0442">Lipid degradation</keyword>
<evidence type="ECO:0000313" key="7">
    <source>
        <dbReference type="Proteomes" id="UP000279029"/>
    </source>
</evidence>
<keyword evidence="3 4" id="KW-0443">Lipid metabolism</keyword>
<dbReference type="KEGG" id="cbar:PATL70BA_2279"/>
<reference evidence="6 7" key="1">
    <citation type="submission" date="2018-09" db="EMBL/GenBank/DDBJ databases">
        <authorList>
            <person name="Postec A."/>
        </authorList>
    </citation>
    <scope>NUCLEOTIDE SEQUENCE [LARGE SCALE GENOMIC DNA]</scope>
    <source>
        <strain evidence="6">70B-A</strain>
    </source>
</reference>
<feature type="active site" description="Nucleophile" evidence="4">
    <location>
        <position position="37"/>
    </location>
</feature>
<accession>A0A3P7PYE0</accession>
<feature type="short sequence motif" description="DGA/G" evidence="4">
    <location>
        <begin position="178"/>
        <end position="180"/>
    </location>
</feature>
<dbReference type="SUPFAM" id="SSF52151">
    <property type="entry name" value="FabD/lysophospholipase-like"/>
    <property type="match status" value="1"/>
</dbReference>
<dbReference type="InterPro" id="IPR016035">
    <property type="entry name" value="Acyl_Trfase/lysoPLipase"/>
</dbReference>
<dbReference type="Gene3D" id="3.40.1090.10">
    <property type="entry name" value="Cytosolic phospholipase A2 catalytic domain"/>
    <property type="match status" value="2"/>
</dbReference>
<feature type="short sequence motif" description="GXGXXG" evidence="4">
    <location>
        <begin position="8"/>
        <end position="13"/>
    </location>
</feature>
<dbReference type="GO" id="GO:0016042">
    <property type="term" value="P:lipid catabolic process"/>
    <property type="evidence" value="ECO:0007669"/>
    <property type="project" value="UniProtKB-UniRule"/>
</dbReference>